<gene>
    <name evidence="1" type="ORF">V22_35550</name>
</gene>
<dbReference type="OrthoDB" id="282265at2"/>
<sequence>MIYWVLGFIALLIVVLWFVLKSQCTPRDEFAAFEQQRSELETLFLKLARQRGKPRGLRWVNCDWQPEVVFAREVQTGLFTALAAVNISFEAVEGEDMEEVEAVGLLREASAVFHYQDGNWGTGGRALFNMHPGDAIERLEGQFEPVTPPSQQSLSGTA</sequence>
<dbReference type="AlphaFoldDB" id="A0A517TD36"/>
<proteinExistence type="predicted"/>
<keyword evidence="2" id="KW-1185">Reference proteome</keyword>
<name>A0A517TD36_9PLAN</name>
<dbReference type="EMBL" id="CP036316">
    <property type="protein sequence ID" value="QDT66290.1"/>
    <property type="molecule type" value="Genomic_DNA"/>
</dbReference>
<evidence type="ECO:0000313" key="1">
    <source>
        <dbReference type="EMBL" id="QDT66290.1"/>
    </source>
</evidence>
<dbReference type="KEGG" id="chya:V22_35550"/>
<reference evidence="1 2" key="1">
    <citation type="submission" date="2019-02" db="EMBL/GenBank/DDBJ databases">
        <title>Deep-cultivation of Planctomycetes and their phenomic and genomic characterization uncovers novel biology.</title>
        <authorList>
            <person name="Wiegand S."/>
            <person name="Jogler M."/>
            <person name="Boedeker C."/>
            <person name="Pinto D."/>
            <person name="Vollmers J."/>
            <person name="Rivas-Marin E."/>
            <person name="Kohn T."/>
            <person name="Peeters S.H."/>
            <person name="Heuer A."/>
            <person name="Rast P."/>
            <person name="Oberbeckmann S."/>
            <person name="Bunk B."/>
            <person name="Jeske O."/>
            <person name="Meyerdierks A."/>
            <person name="Storesund J.E."/>
            <person name="Kallscheuer N."/>
            <person name="Luecker S."/>
            <person name="Lage O.M."/>
            <person name="Pohl T."/>
            <person name="Merkel B.J."/>
            <person name="Hornburger P."/>
            <person name="Mueller R.-W."/>
            <person name="Bruemmer F."/>
            <person name="Labrenz M."/>
            <person name="Spormann A.M."/>
            <person name="Op den Camp H."/>
            <person name="Overmann J."/>
            <person name="Amann R."/>
            <person name="Jetten M.S.M."/>
            <person name="Mascher T."/>
            <person name="Medema M.H."/>
            <person name="Devos D.P."/>
            <person name="Kaster A.-K."/>
            <person name="Ovreas L."/>
            <person name="Rohde M."/>
            <person name="Galperin M.Y."/>
            <person name="Jogler C."/>
        </authorList>
    </citation>
    <scope>NUCLEOTIDE SEQUENCE [LARGE SCALE GENOMIC DNA]</scope>
    <source>
        <strain evidence="1 2">V22</strain>
    </source>
</reference>
<protein>
    <submittedName>
        <fullName evidence="1">Uncharacterized protein</fullName>
    </submittedName>
</protein>
<dbReference type="Proteomes" id="UP000319976">
    <property type="component" value="Chromosome"/>
</dbReference>
<organism evidence="1 2">
    <name type="scientific">Calycomorphotria hydatis</name>
    <dbReference type="NCBI Taxonomy" id="2528027"/>
    <lineage>
        <taxon>Bacteria</taxon>
        <taxon>Pseudomonadati</taxon>
        <taxon>Planctomycetota</taxon>
        <taxon>Planctomycetia</taxon>
        <taxon>Planctomycetales</taxon>
        <taxon>Planctomycetaceae</taxon>
        <taxon>Calycomorphotria</taxon>
    </lineage>
</organism>
<accession>A0A517TD36</accession>
<evidence type="ECO:0000313" key="2">
    <source>
        <dbReference type="Proteomes" id="UP000319976"/>
    </source>
</evidence>
<dbReference type="RefSeq" id="WP_145265267.1">
    <property type="nucleotide sequence ID" value="NZ_CP036316.1"/>
</dbReference>